<dbReference type="EMBL" id="CP025096">
    <property type="protein sequence ID" value="AUD03515.1"/>
    <property type="molecule type" value="Genomic_DNA"/>
</dbReference>
<proteinExistence type="predicted"/>
<dbReference type="Proteomes" id="UP000232883">
    <property type="component" value="Chromosome"/>
</dbReference>
<protein>
    <submittedName>
        <fullName evidence="1">Uncharacterized protein</fullName>
    </submittedName>
</protein>
<evidence type="ECO:0000313" key="1">
    <source>
        <dbReference type="EMBL" id="AUD03515.1"/>
    </source>
</evidence>
<sequence length="63" mass="7395">MDTAWIKTNLTRRLALARSVEQAAEAFEWSWQKQQNNLNRVPALQDRLDRFQVKLDDLKAKAP</sequence>
<reference evidence="1 2" key="1">
    <citation type="submission" date="2017-11" db="EMBL/GenBank/DDBJ databases">
        <title>Taxonomic description and genome sequences of Spirosoma HA7 sp. nov., isolated from pollen microhabitat of Corylus avellana.</title>
        <authorList>
            <person name="Ambika Manirajan B."/>
            <person name="Suarez C."/>
            <person name="Ratering S."/>
            <person name="Geissler-Plaum R."/>
            <person name="Cardinale M."/>
            <person name="Sylvia S."/>
        </authorList>
    </citation>
    <scope>NUCLEOTIDE SEQUENCE [LARGE SCALE GENOMIC DNA]</scope>
    <source>
        <strain evidence="1 2">HA7</strain>
    </source>
</reference>
<dbReference type="RefSeq" id="WP_100989582.1">
    <property type="nucleotide sequence ID" value="NZ_CP025096.1"/>
</dbReference>
<keyword evidence="2" id="KW-1185">Reference proteome</keyword>
<name>A0A2K8Z0Z0_9BACT</name>
<dbReference type="AlphaFoldDB" id="A0A2K8Z0Z0"/>
<organism evidence="1 2">
    <name type="scientific">Spirosoma pollinicola</name>
    <dbReference type="NCBI Taxonomy" id="2057025"/>
    <lineage>
        <taxon>Bacteria</taxon>
        <taxon>Pseudomonadati</taxon>
        <taxon>Bacteroidota</taxon>
        <taxon>Cytophagia</taxon>
        <taxon>Cytophagales</taxon>
        <taxon>Cytophagaceae</taxon>
        <taxon>Spirosoma</taxon>
    </lineage>
</organism>
<gene>
    <name evidence="1" type="ORF">CWM47_17770</name>
</gene>
<accession>A0A2K8Z0Z0</accession>
<evidence type="ECO:0000313" key="2">
    <source>
        <dbReference type="Proteomes" id="UP000232883"/>
    </source>
</evidence>
<dbReference type="KEGG" id="spir:CWM47_17770"/>